<evidence type="ECO:0000256" key="1">
    <source>
        <dbReference type="SAM" id="MobiDB-lite"/>
    </source>
</evidence>
<gene>
    <name evidence="2" type="ORF">SAMN05216223_1126</name>
</gene>
<dbReference type="OrthoDB" id="4350777at2"/>
<dbReference type="AlphaFoldDB" id="A0A1H6D5M9"/>
<name>A0A1H6D5M9_9ACTN</name>
<evidence type="ECO:0000313" key="2">
    <source>
        <dbReference type="EMBL" id="SEG80288.1"/>
    </source>
</evidence>
<feature type="region of interest" description="Disordered" evidence="1">
    <location>
        <begin position="18"/>
        <end position="40"/>
    </location>
</feature>
<reference evidence="2 3" key="1">
    <citation type="submission" date="2016-10" db="EMBL/GenBank/DDBJ databases">
        <authorList>
            <person name="de Groot N.N."/>
        </authorList>
    </citation>
    <scope>NUCLEOTIDE SEQUENCE [LARGE SCALE GENOMIC DNA]</scope>
    <source>
        <strain evidence="2 3">CGMCC 4.2023</strain>
    </source>
</reference>
<evidence type="ECO:0000313" key="3">
    <source>
        <dbReference type="Proteomes" id="UP000236754"/>
    </source>
</evidence>
<protein>
    <submittedName>
        <fullName evidence="2">Uncharacterized protein</fullName>
    </submittedName>
</protein>
<sequence>MIVSRLGGRRAAIRPEENSAVFAGPHTARRERPGSGRRGRPARTVLEVRRSYGGMTMRALLGGAFVPGAPGTGTVFEVRHGTPWEPGESGTCRSELGTPLVAGLPSDFATAVLDALAGTPADPPLPPGILRVDRAAFDPLASSEAAFTLTAALLRQATDALARGGDAIAVTRAALNRW</sequence>
<keyword evidence="3" id="KW-1185">Reference proteome</keyword>
<organism evidence="2 3">
    <name type="scientific">Actinacidiphila yanglinensis</name>
    <dbReference type="NCBI Taxonomy" id="310779"/>
    <lineage>
        <taxon>Bacteria</taxon>
        <taxon>Bacillati</taxon>
        <taxon>Actinomycetota</taxon>
        <taxon>Actinomycetes</taxon>
        <taxon>Kitasatosporales</taxon>
        <taxon>Streptomycetaceae</taxon>
        <taxon>Actinacidiphila</taxon>
    </lineage>
</organism>
<dbReference type="Proteomes" id="UP000236754">
    <property type="component" value="Unassembled WGS sequence"/>
</dbReference>
<dbReference type="RefSeq" id="WP_103888313.1">
    <property type="nucleotide sequence ID" value="NZ_FNVU01000012.1"/>
</dbReference>
<dbReference type="EMBL" id="FNVU01000012">
    <property type="protein sequence ID" value="SEG80288.1"/>
    <property type="molecule type" value="Genomic_DNA"/>
</dbReference>
<proteinExistence type="predicted"/>
<accession>A0A1H6D5M9</accession>